<sequence length="911" mass="102263">MSSSTTATGSSVSAFVTTLIFNVPEQRRPEPQSKGAFGWFVQLLNKPQSYIIQQVGVDGYFFLRYLFIFTAISAVGGILVWIVLFPVNATNGNGEQGFDIISYSNVKNKNRFYAHVFLSWYFFGTTIYVIYRELIYYVSFRHTLQSTPLYDSLLSSRTMLLTNLPESYQDESRLRSLFPAAFKIWYCRDAKELQKLVKERTKLAKKYEAALNKVIKKSVKLRAKCIKKNKPTPSPEDELIAYIPEKKLPSHKLKPIIGKKVKTLDYAPTRLGELNKDIKESQEDFDNAEKVGSAFIEFPTQLEAQRAYQAVPFAKDLKFCRRIIDASPDDIVWENMGVSFAVRKSKETLAKTILSLTIIFWSFPVAVVGCISNINYLTTKVPFLKFIENMPSVLMGIITALLPTILLALLMALLPPFIRKMGKIGGCMTLQEVEAWTQNWYFGFQVVQVFLVTTLASAATSSVTQIIDEPSSAMTLLAANLPKASNFYITYILLQGLSVSSGALAQIVPLILAQFLGKILDGTPRKKWTRYYKLATPGWGTIYPIYQLLAVILLCYAIISPIIIAFAGVAFFLIYVAFLYNLAYVMDFSVDARGRNYPRALFQTFVGLYLAEICLIGLFVMAKTWGPVVLEAVFLAGTVVAHIYYKRTFLELCEAVPISAIREMDGSLPAGSYSMKDQGYHEIKETGRSFFVDQTSIGSAESDDQEKERDGEKLNPFNTASENSAGVVLDGRRRTSVGSITNETYNSSLHDPKDFGSTTNLKQNDRSATLSVDETADQGLQTNRDDEEKQLGEKQGLLSSLPTNKAWFYAYFHPRISFSLQELRSILPNVLNTTVKYDEAYLSQNAYVNPAFSDPEPQIWVPRDNLGLSTIQIEKAKENGVFVTDENAAIDEKGKIEYTGPPPDYEEAIKL</sequence>
<dbReference type="GO" id="GO:0006817">
    <property type="term" value="P:phosphate ion transport"/>
    <property type="evidence" value="ECO:0007669"/>
    <property type="project" value="EnsemblFungi"/>
</dbReference>
<gene>
    <name evidence="13" type="ORF">PACTADRAFT_86113</name>
</gene>
<accession>A0A1E4TT20</accession>
<feature type="transmembrane region" description="Helical" evidence="8">
    <location>
        <begin position="534"/>
        <end position="559"/>
    </location>
</feature>
<dbReference type="InterPro" id="IPR032880">
    <property type="entry name" value="CSC1/OSCA1-like_N"/>
</dbReference>
<feature type="transmembrane region" description="Helical" evidence="8">
    <location>
        <begin position="112"/>
        <end position="131"/>
    </location>
</feature>
<organism evidence="13 14">
    <name type="scientific">Pachysolen tannophilus NRRL Y-2460</name>
    <dbReference type="NCBI Taxonomy" id="669874"/>
    <lineage>
        <taxon>Eukaryota</taxon>
        <taxon>Fungi</taxon>
        <taxon>Dikarya</taxon>
        <taxon>Ascomycota</taxon>
        <taxon>Saccharomycotina</taxon>
        <taxon>Pichiomycetes</taxon>
        <taxon>Pachysolenaceae</taxon>
        <taxon>Pachysolen</taxon>
    </lineage>
</organism>
<comment type="subcellular location">
    <subcellularLocation>
        <location evidence="1">Membrane</location>
        <topology evidence="1">Multi-pass membrane protein</topology>
    </subcellularLocation>
</comment>
<dbReference type="GO" id="GO:0005227">
    <property type="term" value="F:calcium-activated cation channel activity"/>
    <property type="evidence" value="ECO:0007669"/>
    <property type="project" value="InterPro"/>
</dbReference>
<dbReference type="PANTHER" id="PTHR13018">
    <property type="entry name" value="PROBABLE MEMBRANE PROTEIN DUF221-RELATED"/>
    <property type="match status" value="1"/>
</dbReference>
<dbReference type="InterPro" id="IPR045122">
    <property type="entry name" value="Csc1-like"/>
</dbReference>
<feature type="transmembrane region" description="Helical" evidence="8">
    <location>
        <begin position="353"/>
        <end position="374"/>
    </location>
</feature>
<feature type="transmembrane region" description="Helical" evidence="8">
    <location>
        <begin position="628"/>
        <end position="645"/>
    </location>
</feature>
<feature type="domain" description="CSC1/OSCA1-like N-terminal transmembrane" evidence="11">
    <location>
        <begin position="24"/>
        <end position="133"/>
    </location>
</feature>
<feature type="transmembrane region" description="Helical" evidence="8">
    <location>
        <begin position="487"/>
        <end position="513"/>
    </location>
</feature>
<dbReference type="AlphaFoldDB" id="A0A1E4TT20"/>
<proteinExistence type="inferred from homology"/>
<dbReference type="PANTHER" id="PTHR13018:SF139">
    <property type="entry name" value="PHOSPHATE METABOLISM PROTEIN 7"/>
    <property type="match status" value="1"/>
</dbReference>
<evidence type="ECO:0000313" key="13">
    <source>
        <dbReference type="EMBL" id="ODV94923.1"/>
    </source>
</evidence>
<dbReference type="InterPro" id="IPR003864">
    <property type="entry name" value="CSC1/OSCA1-like_7TM"/>
</dbReference>
<feature type="region of interest" description="Disordered" evidence="7">
    <location>
        <begin position="699"/>
        <end position="722"/>
    </location>
</feature>
<keyword evidence="6 8" id="KW-0472">Membrane</keyword>
<keyword evidence="4 8" id="KW-0812">Transmembrane</keyword>
<dbReference type="EMBL" id="KV454015">
    <property type="protein sequence ID" value="ODV94923.1"/>
    <property type="molecule type" value="Genomic_DNA"/>
</dbReference>
<dbReference type="Pfam" id="PF12621">
    <property type="entry name" value="PHM7_ext"/>
    <property type="match status" value="1"/>
</dbReference>
<feature type="domain" description="CSC1/OSCA1-like 7TM region" evidence="9">
    <location>
        <begin position="349"/>
        <end position="619"/>
    </location>
</feature>
<evidence type="ECO:0000256" key="3">
    <source>
        <dbReference type="ARBA" id="ARBA00022448"/>
    </source>
</evidence>
<feature type="domain" description="CSC1/OSCA1-like cytosolic" evidence="12">
    <location>
        <begin position="156"/>
        <end position="335"/>
    </location>
</feature>
<evidence type="ECO:0000256" key="5">
    <source>
        <dbReference type="ARBA" id="ARBA00022989"/>
    </source>
</evidence>
<evidence type="ECO:0000259" key="10">
    <source>
        <dbReference type="Pfam" id="PF12621"/>
    </source>
</evidence>
<evidence type="ECO:0000256" key="6">
    <source>
        <dbReference type="ARBA" id="ARBA00023136"/>
    </source>
</evidence>
<dbReference type="OrthoDB" id="1076608at2759"/>
<dbReference type="InterPro" id="IPR022257">
    <property type="entry name" value="PHM7_ext"/>
</dbReference>
<keyword evidence="14" id="KW-1185">Reference proteome</keyword>
<feature type="transmembrane region" description="Helical" evidence="8">
    <location>
        <begin position="565"/>
        <end position="588"/>
    </location>
</feature>
<feature type="compositionally biased region" description="Basic and acidic residues" evidence="7">
    <location>
        <begin position="783"/>
        <end position="792"/>
    </location>
</feature>
<evidence type="ECO:0000256" key="2">
    <source>
        <dbReference type="ARBA" id="ARBA00007779"/>
    </source>
</evidence>
<evidence type="ECO:0000313" key="14">
    <source>
        <dbReference type="Proteomes" id="UP000094236"/>
    </source>
</evidence>
<keyword evidence="3" id="KW-0813">Transport</keyword>
<feature type="compositionally biased region" description="Polar residues" evidence="7">
    <location>
        <begin position="756"/>
        <end position="782"/>
    </location>
</feature>
<feature type="domain" description="10TM putative phosphate transporter extracellular tail" evidence="10">
    <location>
        <begin position="811"/>
        <end position="904"/>
    </location>
</feature>
<evidence type="ECO:0008006" key="15">
    <source>
        <dbReference type="Google" id="ProtNLM"/>
    </source>
</evidence>
<dbReference type="Pfam" id="PF14703">
    <property type="entry name" value="PHM7_cyt"/>
    <property type="match status" value="1"/>
</dbReference>
<keyword evidence="5 8" id="KW-1133">Transmembrane helix</keyword>
<evidence type="ECO:0000256" key="7">
    <source>
        <dbReference type="SAM" id="MobiDB-lite"/>
    </source>
</evidence>
<dbReference type="Pfam" id="PF02714">
    <property type="entry name" value="RSN1_7TM"/>
    <property type="match status" value="1"/>
</dbReference>
<reference evidence="14" key="1">
    <citation type="submission" date="2016-05" db="EMBL/GenBank/DDBJ databases">
        <title>Comparative genomics of biotechnologically important yeasts.</title>
        <authorList>
            <consortium name="DOE Joint Genome Institute"/>
            <person name="Riley R."/>
            <person name="Haridas S."/>
            <person name="Wolfe K.H."/>
            <person name="Lopes M.R."/>
            <person name="Hittinger C.T."/>
            <person name="Goker M."/>
            <person name="Salamov A."/>
            <person name="Wisecaver J."/>
            <person name="Long T.M."/>
            <person name="Aerts A.L."/>
            <person name="Barry K."/>
            <person name="Choi C."/>
            <person name="Clum A."/>
            <person name="Coughlan A.Y."/>
            <person name="Deshpande S."/>
            <person name="Douglass A.P."/>
            <person name="Hanson S.J."/>
            <person name="Klenk H.-P."/>
            <person name="Labutti K."/>
            <person name="Lapidus A."/>
            <person name="Lindquist E."/>
            <person name="Lipzen A."/>
            <person name="Meier-Kolthoff J.P."/>
            <person name="Ohm R.A."/>
            <person name="Otillar R.P."/>
            <person name="Pangilinan J."/>
            <person name="Peng Y."/>
            <person name="Rokas A."/>
            <person name="Rosa C.A."/>
            <person name="Scheuner C."/>
            <person name="Sibirny A.A."/>
            <person name="Slot J.C."/>
            <person name="Stielow J.B."/>
            <person name="Sun H."/>
            <person name="Kurtzman C.P."/>
            <person name="Blackwell M."/>
            <person name="Grigoriev I.V."/>
            <person name="Jeffries T.W."/>
        </authorList>
    </citation>
    <scope>NUCLEOTIDE SEQUENCE [LARGE SCALE GENOMIC DNA]</scope>
    <source>
        <strain evidence="14">NRRL Y-2460</strain>
    </source>
</reference>
<dbReference type="Proteomes" id="UP000094236">
    <property type="component" value="Unassembled WGS sequence"/>
</dbReference>
<dbReference type="InterPro" id="IPR027815">
    <property type="entry name" value="CSC1/OSCA1-like_cyt"/>
</dbReference>
<evidence type="ECO:0000259" key="12">
    <source>
        <dbReference type="Pfam" id="PF14703"/>
    </source>
</evidence>
<dbReference type="GO" id="GO:0005886">
    <property type="term" value="C:plasma membrane"/>
    <property type="evidence" value="ECO:0007669"/>
    <property type="project" value="TreeGrafter"/>
</dbReference>
<evidence type="ECO:0000256" key="4">
    <source>
        <dbReference type="ARBA" id="ARBA00022692"/>
    </source>
</evidence>
<name>A0A1E4TT20_PACTA</name>
<dbReference type="Pfam" id="PF13967">
    <property type="entry name" value="RSN1_TM"/>
    <property type="match status" value="1"/>
</dbReference>
<comment type="similarity">
    <text evidence="2">Belongs to the CSC1 (TC 1.A.17) family.</text>
</comment>
<feature type="transmembrane region" description="Helical" evidence="8">
    <location>
        <begin position="600"/>
        <end position="622"/>
    </location>
</feature>
<evidence type="ECO:0000259" key="11">
    <source>
        <dbReference type="Pfam" id="PF13967"/>
    </source>
</evidence>
<feature type="compositionally biased region" description="Polar residues" evidence="7">
    <location>
        <begin position="739"/>
        <end position="749"/>
    </location>
</feature>
<protein>
    <recommendedName>
        <fullName evidence="15">CSC1/OSCA1-like 7TM region domain-containing protein</fullName>
    </recommendedName>
</protein>
<evidence type="ECO:0000256" key="1">
    <source>
        <dbReference type="ARBA" id="ARBA00004141"/>
    </source>
</evidence>
<feature type="region of interest" description="Disordered" evidence="7">
    <location>
        <begin position="739"/>
        <end position="796"/>
    </location>
</feature>
<feature type="transmembrane region" description="Helical" evidence="8">
    <location>
        <begin position="394"/>
        <end position="418"/>
    </location>
</feature>
<feature type="transmembrane region" description="Helical" evidence="8">
    <location>
        <begin position="62"/>
        <end position="84"/>
    </location>
</feature>
<evidence type="ECO:0000256" key="8">
    <source>
        <dbReference type="SAM" id="Phobius"/>
    </source>
</evidence>
<evidence type="ECO:0000259" key="9">
    <source>
        <dbReference type="Pfam" id="PF02714"/>
    </source>
</evidence>
<dbReference type="STRING" id="669874.A0A1E4TT20"/>